<dbReference type="AlphaFoldDB" id="A0A1H6JUE5"/>
<dbReference type="EMBL" id="FNWV01000005">
    <property type="protein sequence ID" value="SEH62707.1"/>
    <property type="molecule type" value="Genomic_DNA"/>
</dbReference>
<dbReference type="Proteomes" id="UP000183190">
    <property type="component" value="Unassembled WGS sequence"/>
</dbReference>
<evidence type="ECO:0000313" key="1">
    <source>
        <dbReference type="EMBL" id="SEH62707.1"/>
    </source>
</evidence>
<gene>
    <name evidence="1" type="ORF">SAMN02910265_01850</name>
</gene>
<sequence>MGNFFTSTQIYNNEKLGKDDFILNFCKKMEEEGYVPCDSDESEIAYILRFADNSNWVTITSEAYGQGNALSHKDTGRIAKMLGTTCVNTVVIDSDCAILELYDKNGKKADTFTIGRADDYFGDDIPQPSEKIWKSFLSKESTWEQFSEICGSNEVFVEHGLSKLAPIIGMDACNIIFSAENADEMDTSCVFLDFKSARSFITMSCNGKTMETQPKKLTLNAAFKQIFGEALEPLGFKAIKGRYPYLVRVINNEILHVITFYPADPEYPPDKAIVIVSGVATVYRKKITFDSSPKQNKMWLNYSSKFYSLMTNEPDRDILRQIYKSCYFSNNVESMIEVLKVGVKNIQKYVLPVLDKITDIDSCLDFFGKLMGQCNYLKCTKICTYYPDEDEAFLYFLSDKKISERPDFLENYLNDSEFHKWVQNEIEKRKNENTEILKAYGLYKTDTSSNCIE</sequence>
<proteinExistence type="predicted"/>
<dbReference type="RefSeq" id="WP_074716666.1">
    <property type="nucleotide sequence ID" value="NZ_FNWV01000005.1"/>
</dbReference>
<accession>A0A1H6JUE5</accession>
<reference evidence="1 2" key="1">
    <citation type="submission" date="2016-10" db="EMBL/GenBank/DDBJ databases">
        <authorList>
            <person name="de Groot N.N."/>
        </authorList>
    </citation>
    <scope>NUCLEOTIDE SEQUENCE [LARGE SCALE GENOMIC DNA]</scope>
    <source>
        <strain evidence="1 2">YAD2003</strain>
    </source>
</reference>
<organism evidence="1 2">
    <name type="scientific">Ruminococcus flavefaciens</name>
    <dbReference type="NCBI Taxonomy" id="1265"/>
    <lineage>
        <taxon>Bacteria</taxon>
        <taxon>Bacillati</taxon>
        <taxon>Bacillota</taxon>
        <taxon>Clostridia</taxon>
        <taxon>Eubacteriales</taxon>
        <taxon>Oscillospiraceae</taxon>
        <taxon>Ruminococcus</taxon>
    </lineage>
</organism>
<evidence type="ECO:0000313" key="2">
    <source>
        <dbReference type="Proteomes" id="UP000183190"/>
    </source>
</evidence>
<protein>
    <submittedName>
        <fullName evidence="1">Uncharacterized protein</fullName>
    </submittedName>
</protein>
<dbReference type="OrthoDB" id="1815687at2"/>
<name>A0A1H6JUE5_RUMFL</name>